<accession>A0A0L6V5I0</accession>
<keyword evidence="2" id="KW-1185">Reference proteome</keyword>
<comment type="caution">
    <text evidence="1">The sequence shown here is derived from an EMBL/GenBank/DDBJ whole genome shotgun (WGS) entry which is preliminary data.</text>
</comment>
<dbReference type="AlphaFoldDB" id="A0A0L6V5I0"/>
<sequence length="441" mass="50589">MGIQIIKVKKCLAVGSKARYDGSTFPFLTPSKQLLFHHPAMFNLSKIMLDLTAAPCLAQLMKMISNAPTIKNCPLLWELSLLPISFINYKLILYLFNIPMFSHKQSPSLASINGLTPPNKVFCIPWSFKIWLSWSQKPPWFHFVDGAREQLLEKLSYPSEACIVEYLKMGLPEQILCSGSTGGAPMVDECHQEYLIKFLFHQVSLLDGLIAQAENLKVLQIDLIPILWSFMPAKKHYNTIEEIKSDLKIEPSYESIVESDHHLILRVWRVIAPRMIMVFCSWRLPRRKILVIPQHVQKRIKNYGFSEQGLEIKILSLPECEKQFQVPVPERDINQRELRIYGSNWVESGEIISVLKWMRGGDCGSQQLLPLMTWECLLLRIKKETHHSSSFPHFPFHSAKPRISENSSTEGGMVAFEPKAGLHRKRCGKKKLLFGFTAENC</sequence>
<dbReference type="VEuPathDB" id="FungiDB:VP01_2578g1"/>
<dbReference type="Proteomes" id="UP000037035">
    <property type="component" value="Unassembled WGS sequence"/>
</dbReference>
<name>A0A0L6V5I0_9BASI</name>
<proteinExistence type="predicted"/>
<evidence type="ECO:0000313" key="2">
    <source>
        <dbReference type="Proteomes" id="UP000037035"/>
    </source>
</evidence>
<organism evidence="1 2">
    <name type="scientific">Puccinia sorghi</name>
    <dbReference type="NCBI Taxonomy" id="27349"/>
    <lineage>
        <taxon>Eukaryota</taxon>
        <taxon>Fungi</taxon>
        <taxon>Dikarya</taxon>
        <taxon>Basidiomycota</taxon>
        <taxon>Pucciniomycotina</taxon>
        <taxon>Pucciniomycetes</taxon>
        <taxon>Pucciniales</taxon>
        <taxon>Pucciniaceae</taxon>
        <taxon>Puccinia</taxon>
    </lineage>
</organism>
<reference evidence="1 2" key="1">
    <citation type="submission" date="2015-08" db="EMBL/GenBank/DDBJ databases">
        <title>Next Generation Sequencing and Analysis of the Genome of Puccinia sorghi L Schw, the Causal Agent of Maize Common Rust.</title>
        <authorList>
            <person name="Rochi L."/>
            <person name="Burguener G."/>
            <person name="Darino M."/>
            <person name="Turjanski A."/>
            <person name="Kreff E."/>
            <person name="Dieguez M.J."/>
            <person name="Sacco F."/>
        </authorList>
    </citation>
    <scope>NUCLEOTIDE SEQUENCE [LARGE SCALE GENOMIC DNA]</scope>
    <source>
        <strain evidence="1 2">RO10H11247</strain>
    </source>
</reference>
<evidence type="ECO:0000313" key="1">
    <source>
        <dbReference type="EMBL" id="KNZ55802.1"/>
    </source>
</evidence>
<protein>
    <submittedName>
        <fullName evidence="1">Uncharacterized protein</fullName>
    </submittedName>
</protein>
<dbReference type="EMBL" id="LAVV01007477">
    <property type="protein sequence ID" value="KNZ55802.1"/>
    <property type="molecule type" value="Genomic_DNA"/>
</dbReference>
<gene>
    <name evidence="1" type="ORF">VP01_2578g1</name>
</gene>